<keyword evidence="1" id="KW-0472">Membrane</keyword>
<protein>
    <recommendedName>
        <fullName evidence="4">DUF2651 domain-containing protein</fullName>
    </recommendedName>
</protein>
<evidence type="ECO:0000313" key="2">
    <source>
        <dbReference type="EMBL" id="SCC34789.1"/>
    </source>
</evidence>
<feature type="transmembrane region" description="Helical" evidence="1">
    <location>
        <begin position="30"/>
        <end position="48"/>
    </location>
</feature>
<keyword evidence="3" id="KW-1185">Reference proteome</keyword>
<accession>A0A0V8H7L2</accession>
<dbReference type="Proteomes" id="UP000181997">
    <property type="component" value="Unassembled WGS sequence"/>
</dbReference>
<keyword evidence="1" id="KW-1133">Transmembrane helix</keyword>
<organism evidence="2 3">
    <name type="scientific">[Bacillus] enclensis</name>
    <dbReference type="NCBI Taxonomy" id="1402860"/>
    <lineage>
        <taxon>Bacteria</taxon>
        <taxon>Bacillati</taxon>
        <taxon>Bacillota</taxon>
        <taxon>Bacilli</taxon>
        <taxon>Bacillales</taxon>
        <taxon>Bacillaceae</taxon>
        <taxon>Rossellomorea</taxon>
    </lineage>
</organism>
<gene>
    <name evidence="2" type="ORF">GA0061094_4173</name>
</gene>
<dbReference type="RefSeq" id="WP_058299943.1">
    <property type="nucleotide sequence ID" value="NZ_FMAU01000009.1"/>
</dbReference>
<evidence type="ECO:0000256" key="1">
    <source>
        <dbReference type="SAM" id="Phobius"/>
    </source>
</evidence>
<reference evidence="3" key="1">
    <citation type="submission" date="2016-08" db="EMBL/GenBank/DDBJ databases">
        <authorList>
            <person name="Varghese N."/>
            <person name="Submissions Spin"/>
        </authorList>
    </citation>
    <scope>NUCLEOTIDE SEQUENCE [LARGE SCALE GENOMIC DNA]</scope>
    <source>
        <strain evidence="3">SGD-1123</strain>
    </source>
</reference>
<keyword evidence="1" id="KW-0812">Transmembrane</keyword>
<sequence>MNVFFILLILFPVISVILGIAGYAIFKNIIAAPAVVFFGSMIALFLVFNETFLIWVFGYTILALVSGVFVKAFNKKVN</sequence>
<name>A0A0V8H7L2_9BACI</name>
<evidence type="ECO:0008006" key="4">
    <source>
        <dbReference type="Google" id="ProtNLM"/>
    </source>
</evidence>
<dbReference type="AlphaFoldDB" id="A0A0V8H7L2"/>
<dbReference type="OrthoDB" id="2970135at2"/>
<feature type="transmembrane region" description="Helical" evidence="1">
    <location>
        <begin position="54"/>
        <end position="73"/>
    </location>
</feature>
<dbReference type="EMBL" id="FMAU01000009">
    <property type="protein sequence ID" value="SCC34789.1"/>
    <property type="molecule type" value="Genomic_DNA"/>
</dbReference>
<proteinExistence type="predicted"/>
<feature type="transmembrane region" description="Helical" evidence="1">
    <location>
        <begin position="6"/>
        <end position="25"/>
    </location>
</feature>
<evidence type="ECO:0000313" key="3">
    <source>
        <dbReference type="Proteomes" id="UP000181997"/>
    </source>
</evidence>
<dbReference type="Pfam" id="PF10852">
    <property type="entry name" value="DUF2651"/>
    <property type="match status" value="1"/>
</dbReference>
<dbReference type="InterPro" id="IPR020258">
    <property type="entry name" value="Uncharacterised_YbeF"/>
</dbReference>